<keyword evidence="3" id="KW-1185">Reference proteome</keyword>
<sequence length="46" mass="5170">MEVRKLKSRTIGFLGFGAIARDVSEKLQGFHPRMTAYDKCPDKEAA</sequence>
<comment type="caution">
    <text evidence="2">The sequence shown here is derived from an EMBL/GenBank/DDBJ whole genome shotgun (WGS) entry which is preliminary data.</text>
</comment>
<protein>
    <recommendedName>
        <fullName evidence="1">D-isomer specific 2-hydroxyacid dehydrogenase NAD-binding domain-containing protein</fullName>
    </recommendedName>
</protein>
<dbReference type="InterPro" id="IPR006140">
    <property type="entry name" value="D-isomer_DH_NAD-bd"/>
</dbReference>
<dbReference type="Proteomes" id="UP001314681">
    <property type="component" value="Unassembled WGS sequence"/>
</dbReference>
<proteinExistence type="predicted"/>
<dbReference type="Pfam" id="PF02826">
    <property type="entry name" value="2-Hacid_dh_C"/>
    <property type="match status" value="1"/>
</dbReference>
<organism evidence="2 3">
    <name type="scientific">Diplocloster modestus</name>
    <dbReference type="NCBI Taxonomy" id="2850322"/>
    <lineage>
        <taxon>Bacteria</taxon>
        <taxon>Bacillati</taxon>
        <taxon>Bacillota</taxon>
        <taxon>Clostridia</taxon>
        <taxon>Lachnospirales</taxon>
        <taxon>Lachnospiraceae</taxon>
        <taxon>Diplocloster</taxon>
    </lineage>
</organism>
<dbReference type="Gene3D" id="3.40.50.720">
    <property type="entry name" value="NAD(P)-binding Rossmann-like Domain"/>
    <property type="match status" value="1"/>
</dbReference>
<evidence type="ECO:0000313" key="2">
    <source>
        <dbReference type="EMBL" id="MBU9726851.1"/>
    </source>
</evidence>
<evidence type="ECO:0000313" key="3">
    <source>
        <dbReference type="Proteomes" id="UP001314681"/>
    </source>
</evidence>
<reference evidence="2 3" key="1">
    <citation type="submission" date="2021-06" db="EMBL/GenBank/DDBJ databases">
        <title>Description of novel taxa of the family Lachnospiraceae.</title>
        <authorList>
            <person name="Chaplin A.V."/>
            <person name="Sokolova S.R."/>
            <person name="Pikina A.P."/>
            <person name="Korzhanova M."/>
            <person name="Belova V."/>
            <person name="Korostin D."/>
            <person name="Efimov B.A."/>
        </authorList>
    </citation>
    <scope>NUCLEOTIDE SEQUENCE [LARGE SCALE GENOMIC DNA]</scope>
    <source>
        <strain evidence="2 3">ASD4241</strain>
    </source>
</reference>
<dbReference type="EMBL" id="JAHQCX010000007">
    <property type="protein sequence ID" value="MBU9726851.1"/>
    <property type="molecule type" value="Genomic_DNA"/>
</dbReference>
<accession>A0ABS6K8Q6</accession>
<name>A0ABS6K8Q6_9FIRM</name>
<gene>
    <name evidence="2" type="ORF">KTH90_12580</name>
</gene>
<evidence type="ECO:0000259" key="1">
    <source>
        <dbReference type="Pfam" id="PF02826"/>
    </source>
</evidence>
<feature type="domain" description="D-isomer specific 2-hydroxyacid dehydrogenase NAD-binding" evidence="1">
    <location>
        <begin position="3"/>
        <end position="44"/>
    </location>
</feature>